<keyword evidence="4 8" id="KW-0175">Coiled coil</keyword>
<feature type="coiled-coil region" evidence="8">
    <location>
        <begin position="2738"/>
        <end position="2807"/>
    </location>
</feature>
<keyword evidence="5 7" id="KW-0505">Motor protein</keyword>
<feature type="coiled-coil region" evidence="8">
    <location>
        <begin position="2356"/>
        <end position="2596"/>
    </location>
</feature>
<evidence type="ECO:0000259" key="10">
    <source>
        <dbReference type="PROSITE" id="PS50067"/>
    </source>
</evidence>
<dbReference type="Proteomes" id="UP001153292">
    <property type="component" value="Chromosome 1"/>
</dbReference>
<keyword evidence="2 7" id="KW-0547">Nucleotide-binding</keyword>
<dbReference type="Pfam" id="PF00225">
    <property type="entry name" value="Kinesin"/>
    <property type="match status" value="1"/>
</dbReference>
<comment type="subcellular location">
    <subcellularLocation>
        <location evidence="1">Cytoplasm</location>
        <location evidence="1">Cytoskeleton</location>
    </subcellularLocation>
</comment>
<gene>
    <name evidence="11" type="ORF">CHILSU_LOCUS413</name>
</gene>
<dbReference type="InterPro" id="IPR001752">
    <property type="entry name" value="Kinesin_motor_dom"/>
</dbReference>
<dbReference type="Gene3D" id="3.40.850.10">
    <property type="entry name" value="Kinesin motor domain"/>
    <property type="match status" value="1"/>
</dbReference>
<evidence type="ECO:0000256" key="1">
    <source>
        <dbReference type="ARBA" id="ARBA00004245"/>
    </source>
</evidence>
<feature type="coiled-coil region" evidence="8">
    <location>
        <begin position="1495"/>
        <end position="1564"/>
    </location>
</feature>
<sequence>MSDNIKVVVKVRPLIARELEDKLSYQWRVKNNTLYQLDHNGRDIGTSFTFDKVYDKDTKTSDIYNDIAKPIVEAATAGFNGTIFAYGQTSSGKTYTMSGTETSPGIIPLAVYNLFEIIKSIPDRDFLVRVSYIEIYNETLKDLLNVEKKNIKVHENFQGIKVDCTEQVTTSPDEVLKYLKEGEANRQTGATNMNEESSRSHSIFQITIESRDHIEGEEEAGCVNVSTLNLVDLAGSERAGQTGATGIRFKEGTHINKSLSALALVIKQLSEDQTRHVNYRDSKLTRILQNSLGGNAKTSIICAITPAAVEETISTLQFANRAKAIKNKPEVNAVATDATMIQSLTKQLSKLQSQLETKKNLEVMLESKKNVEQDNYNLQKQIAALQRLILNGFGTRSSLDMMGTRRKLVPPRRITISTLHPIEEDAPPILPKFHTPLLKYNPMLLPSSTDFVPIQSTDKLACVSEENENRLVTPPPPDKKVNFNDEVIELDSDDDNSSVDVQTCSPYHKCYGSSKTPPCVLRKNAKLAEKNLKDIVELTEREKIYTPSVIELIEKLEQNTSVLTSLQDEVNALHKISKEKDLEIDQLRVKVCKSNEEVNNVNTTKAELETLCKEFTTKLTDWEVSYETLKNKTTRREQELLSLLEEQKSFTVNRKIDDLSRPLPKPLNKELNFMDLSKDISLVNSDNESSIVHTNDDESSQFQDLITDMQKQLRCKDETVQQLEAELLSQKQAIFSLENTSRQLQSTVDTVKEKLKLLEDENSLLKATVDTLNSTITSQKLNLESANNDIESYNSLIQELQIKLSNKERILNLNINETSIESMIANEEKFIANHENMQNIIHCFKVTLESRNKEIEALKSNFANGSSVENDLREKLAVKEKEICNLTDKLKSLENRMNDNIAVLEKLIQDKSQLSNIEHQLNCKLSDISRRNQELEKINEENRINVNSLLEQNLKLRSTISEKYIVEENLTRKNEEINERLQELLLKISSLENELCAKDTIINSFNKVNEHSNENLRKAKAVLQSIHNSLVKLDSRYEDTTDYCDKATEVFSILEDKWTDYQSKVNESLSLKEVDIQTYLELNRDLEISNTEHKTEINDLQKQLTQMSADLIQYKNLNKQMSDDHQELNRQFETKLVDHENLNSNLNDLRKDNEKLHCDILKLQSLNNEADQNHQDTENQIESLVSTIELKTKTMQGKDEEILELRQNLHTLKKDLDNKSIEVIVISQKLDETVTNQRLQFNCILEQTSKVLESLNINANDFTHNDGPTLYENVICKLQNIANHIINVSCKKCELIKDSLTATQKEMNLLAIQNEALLEKLSNTESRNRVLSLELDEIKFQNKTLNNNLAEVNKTLELLRIELKEKSTDIEIMVTKTEDLKKHFMGLDHVMQDELKELLAHNERLKIQCLELESTKSKETIQSTGDDIDSRTVTLSQYDEAYQVNVVENKSPPSLLTICCNKIVETIQPSENSISTTNSDISLPVKELGQKLCNCEEIFSELKGYQRENEKLKELLQQREIKIKDLIEEQEAVRHEVQLLLAPANELQKKINSHKTNLSTLTATTYAENKSLKSQVTVLQHHHSRFHNVCQRDLPVVKKQLYELMTILKSDNSYIDKHNASFKRYSLPSVFDSNSTLNNLKNESTLDGDLLMLDTNMTLATSTDNTLMGIDQTCLDISQMCTNNDVACQTIEHFVSNNIEKLSHIDKITYENAKLSEQIHMLKQENEDLKIQIQQHSVISKERIEVSPIKTDILFKECAKCNIFLENEKFSEEKIAALSQELINIKSLKTEFEQKYNNLILEVPSTESLIRKLKALERDCKIKSEEILKLSNSINAKNTQIKQIQQENECLSTQVMEVITESDSQAKELEDLKVENAKMKAKIENLLKDHEIILQSDCTQCRIKTMPNVDMPGKLNRSLSDSETSSRINKICTLQNELYAGREDCKELTEDVATIKNHLERNELSICQNMDLDDSMGESNIYTFKKHDSVSPPLEESNLTNNQQDRHCSDCALNKSKCINYYIEKMGCSEKTVNDNMNIVDLMKMFYNELSTKHNEVENLVNKIKCYEESKNQLEKHVDNISMEYSKVKESLELKENNFETVTNVLSQIRQNILLIAQQMSDVNNSENKNLNLVTSFKENLLVILDKEFDLSSVTVFENVIDALVTKHHKELRSITEQYTTSQKHIESLSSELSTVNKKLCDIKCQLSDKENEYNLLKVQKEKIHEISNAVTLDIIRKEQELCETIANGCKKLMDHNIMCSRDFDTTLPLNKQINVLLERILTEYNPSSIEAEKDKENLVLEINKSKLCLEESKKALQTLKVENDKLKEINETVTLDLINVEKHLQFEKTSAEHINAMYENKLKENDANIAKLNELTHELQLMKEEFKDKESIICDLKSEKEIQTSTVTEMITKINILEEEIKKVKILNEIIIKEKEEYALELENCKEAIKSKNEELDKLMSDIHVLRKSVKENVSIMENLKMEAKSLLQQNLDIKIQLEEKSKDCSRLEMNIKTHEKTAEIQSKMIIRLQKQKGDDDSTISEKNKQIEELSQQYSDLRKECEAMKNNIKESREEIEMLKNIKESIEMRLSEVNTESAPINKQRVSMEADTTRRRRQSIHDSKRVFDEDCGDHNKMEVVFDSRAKPLDFFMDVDDGSSDRSTPLRSSRGRDSFTSRHEQVDRDDDPPSRPSSVVATRRRRQSSHDLHRIGVQHTPSPHERNSSTQNNSTDLKPSDIDNNNIQSEVAQLREQLSTCQQELEELKERYREVDEECEICSQYLREREEQCLRLKKEKASLTNVISELQEKLKSVNPNRSQQAPKRAFADAFVNTDEDWTNLHSVVVDRMSFDAEVEKNKRLTKLIEELRYKKQELKNVIAKMQKALDRNLARDNTKELEVTKAELKACKQEVKELRENYKKLGAEYDSCAQYLGEMDEHCRKLKEAKAVLEAKLVEYEDKLSNMTQSVRKKRQSAHDQRRRPDADIADASTDTGDDILNNRVEHDDNANELRRLKSAVDMLSQQKASLEHQLISVTSTPTPNPLYIATGSAIVQNQQITDVMKENQKLKKMNAKLIQICKKRGKKSDMESQDISEQA</sequence>
<protein>
    <recommendedName>
        <fullName evidence="10">Kinesin motor domain-containing protein</fullName>
    </recommendedName>
</protein>
<dbReference type="PROSITE" id="PS00411">
    <property type="entry name" value="KINESIN_MOTOR_1"/>
    <property type="match status" value="1"/>
</dbReference>
<evidence type="ECO:0000256" key="6">
    <source>
        <dbReference type="ARBA" id="ARBA00023212"/>
    </source>
</evidence>
<comment type="similarity">
    <text evidence="7">Belongs to the TRAFAC class myosin-kinesin ATPase superfamily. Kinesin family.</text>
</comment>
<dbReference type="PRINTS" id="PR00380">
    <property type="entry name" value="KINESINHEAVY"/>
</dbReference>
<feature type="coiled-coil region" evidence="8">
    <location>
        <begin position="1705"/>
        <end position="1732"/>
    </location>
</feature>
<evidence type="ECO:0000313" key="11">
    <source>
        <dbReference type="EMBL" id="CAH0397347.1"/>
    </source>
</evidence>
<feature type="region of interest" description="Disordered" evidence="9">
    <location>
        <begin position="2960"/>
        <end position="2997"/>
    </location>
</feature>
<feature type="coiled-coil region" evidence="8">
    <location>
        <begin position="1083"/>
        <end position="1222"/>
    </location>
</feature>
<dbReference type="SUPFAM" id="SSF52540">
    <property type="entry name" value="P-loop containing nucleoside triphosphate hydrolases"/>
    <property type="match status" value="1"/>
</dbReference>
<feature type="coiled-coil region" evidence="8">
    <location>
        <begin position="1775"/>
        <end position="1889"/>
    </location>
</feature>
<reference evidence="11" key="1">
    <citation type="submission" date="2021-12" db="EMBL/GenBank/DDBJ databases">
        <authorList>
            <person name="King R."/>
        </authorList>
    </citation>
    <scope>NUCLEOTIDE SEQUENCE</scope>
</reference>
<dbReference type="InterPro" id="IPR036961">
    <property type="entry name" value="Kinesin_motor_dom_sf"/>
</dbReference>
<keyword evidence="3 7" id="KW-0067">ATP-binding</keyword>
<feature type="compositionally biased region" description="Polar residues" evidence="9">
    <location>
        <begin position="2722"/>
        <end position="2737"/>
    </location>
</feature>
<accession>A0ABN8AUI5</accession>
<name>A0ABN8AUI5_CHISP</name>
<evidence type="ECO:0000256" key="5">
    <source>
        <dbReference type="ARBA" id="ARBA00023175"/>
    </source>
</evidence>
<evidence type="ECO:0000256" key="3">
    <source>
        <dbReference type="ARBA" id="ARBA00022840"/>
    </source>
</evidence>
<proteinExistence type="inferred from homology"/>
<evidence type="ECO:0000256" key="9">
    <source>
        <dbReference type="SAM" id="MobiDB-lite"/>
    </source>
</evidence>
<evidence type="ECO:0000256" key="7">
    <source>
        <dbReference type="PROSITE-ProRule" id="PRU00283"/>
    </source>
</evidence>
<dbReference type="EMBL" id="OU963894">
    <property type="protein sequence ID" value="CAH0397347.1"/>
    <property type="molecule type" value="Genomic_DNA"/>
</dbReference>
<feature type="domain" description="Kinesin motor" evidence="10">
    <location>
        <begin position="4"/>
        <end position="325"/>
    </location>
</feature>
<organism evidence="11 12">
    <name type="scientific">Chilo suppressalis</name>
    <name type="common">Asiatic rice borer moth</name>
    <dbReference type="NCBI Taxonomy" id="168631"/>
    <lineage>
        <taxon>Eukaryota</taxon>
        <taxon>Metazoa</taxon>
        <taxon>Ecdysozoa</taxon>
        <taxon>Arthropoda</taxon>
        <taxon>Hexapoda</taxon>
        <taxon>Insecta</taxon>
        <taxon>Pterygota</taxon>
        <taxon>Neoptera</taxon>
        <taxon>Endopterygota</taxon>
        <taxon>Lepidoptera</taxon>
        <taxon>Glossata</taxon>
        <taxon>Ditrysia</taxon>
        <taxon>Pyraloidea</taxon>
        <taxon>Crambidae</taxon>
        <taxon>Crambinae</taxon>
        <taxon>Chilo</taxon>
    </lineage>
</organism>
<evidence type="ECO:0000313" key="12">
    <source>
        <dbReference type="Proteomes" id="UP001153292"/>
    </source>
</evidence>
<evidence type="ECO:0000256" key="2">
    <source>
        <dbReference type="ARBA" id="ARBA00022741"/>
    </source>
</evidence>
<feature type="compositionally biased region" description="Basic and acidic residues" evidence="9">
    <location>
        <begin position="2668"/>
        <end position="2680"/>
    </location>
</feature>
<dbReference type="InterPro" id="IPR027417">
    <property type="entry name" value="P-loop_NTPase"/>
</dbReference>
<feature type="coiled-coil region" evidence="8">
    <location>
        <begin position="890"/>
        <end position="994"/>
    </location>
</feature>
<keyword evidence="6" id="KW-0206">Cytoskeleton</keyword>
<feature type="coiled-coil region" evidence="8">
    <location>
        <begin position="341"/>
        <end position="388"/>
    </location>
</feature>
<feature type="binding site" evidence="7">
    <location>
        <begin position="87"/>
        <end position="94"/>
    </location>
    <ligand>
        <name>ATP</name>
        <dbReference type="ChEBI" id="CHEBI:30616"/>
    </ligand>
</feature>
<feature type="region of interest" description="Disordered" evidence="9">
    <location>
        <begin position="2652"/>
        <end position="2737"/>
    </location>
</feature>
<evidence type="ECO:0000256" key="4">
    <source>
        <dbReference type="ARBA" id="ARBA00023054"/>
    </source>
</evidence>
<keyword evidence="12" id="KW-1185">Reference proteome</keyword>
<feature type="compositionally biased region" description="Basic and acidic residues" evidence="9">
    <location>
        <begin position="2971"/>
        <end position="2981"/>
    </location>
</feature>
<dbReference type="PANTHER" id="PTHR47968">
    <property type="entry name" value="CENTROMERE PROTEIN E"/>
    <property type="match status" value="1"/>
</dbReference>
<feature type="coiled-coil region" evidence="8">
    <location>
        <begin position="2050"/>
        <end position="2084"/>
    </location>
</feature>
<evidence type="ECO:0000256" key="8">
    <source>
        <dbReference type="SAM" id="Coils"/>
    </source>
</evidence>
<keyword evidence="6" id="KW-0963">Cytoplasm</keyword>
<dbReference type="PROSITE" id="PS50067">
    <property type="entry name" value="KINESIN_MOTOR_2"/>
    <property type="match status" value="1"/>
</dbReference>
<feature type="coiled-coil region" evidence="8">
    <location>
        <begin position="1307"/>
        <end position="1369"/>
    </location>
</feature>
<dbReference type="InterPro" id="IPR019821">
    <property type="entry name" value="Kinesin_motor_CS"/>
</dbReference>
<feature type="coiled-coil region" evidence="8">
    <location>
        <begin position="706"/>
        <end position="810"/>
    </location>
</feature>
<dbReference type="PANTHER" id="PTHR47968:SF75">
    <property type="entry name" value="CENTROMERE-ASSOCIATED PROTEIN E"/>
    <property type="match status" value="1"/>
</dbReference>
<dbReference type="CDD" id="cd01374">
    <property type="entry name" value="KISc_CENP_E"/>
    <property type="match status" value="1"/>
</dbReference>
<dbReference type="SMART" id="SM00129">
    <property type="entry name" value="KISc"/>
    <property type="match status" value="1"/>
</dbReference>
<dbReference type="InterPro" id="IPR027640">
    <property type="entry name" value="Kinesin-like_fam"/>
</dbReference>